<feature type="domain" description="Transposase Tc1-like" evidence="2">
    <location>
        <begin position="54"/>
        <end position="101"/>
    </location>
</feature>
<reference evidence="3" key="1">
    <citation type="submission" date="2014-08" db="EMBL/GenBank/DDBJ databases">
        <authorList>
            <person name="Senf B."/>
            <person name="Petzold A."/>
            <person name="Downie B.R."/>
            <person name="Koch P."/>
            <person name="Platzer M."/>
        </authorList>
    </citation>
    <scope>NUCLEOTIDE SEQUENCE [LARGE SCALE GENOMIC DNA]</scope>
    <source>
        <strain evidence="3">GRZ</strain>
    </source>
</reference>
<dbReference type="Proteomes" id="UP000694548">
    <property type="component" value="Chromosome sgr04"/>
</dbReference>
<organism evidence="3 4">
    <name type="scientific">Nothobranchius furzeri</name>
    <name type="common">Turquoise killifish</name>
    <dbReference type="NCBI Taxonomy" id="105023"/>
    <lineage>
        <taxon>Eukaryota</taxon>
        <taxon>Metazoa</taxon>
        <taxon>Chordata</taxon>
        <taxon>Craniata</taxon>
        <taxon>Vertebrata</taxon>
        <taxon>Euteleostomi</taxon>
        <taxon>Actinopterygii</taxon>
        <taxon>Neopterygii</taxon>
        <taxon>Teleostei</taxon>
        <taxon>Neoteleostei</taxon>
        <taxon>Acanthomorphata</taxon>
        <taxon>Ovalentaria</taxon>
        <taxon>Atherinomorphae</taxon>
        <taxon>Cyprinodontiformes</taxon>
        <taxon>Nothobranchiidae</taxon>
        <taxon>Nothobranchius</taxon>
    </lineage>
</organism>
<dbReference type="GeneTree" id="ENSGT00940000176997"/>
<dbReference type="Ensembl" id="ENSNFUT00015005127.1">
    <property type="protein sequence ID" value="ENSNFUP00015004860.1"/>
    <property type="gene ID" value="ENSNFUG00015002420.1"/>
</dbReference>
<dbReference type="Pfam" id="PF01498">
    <property type="entry name" value="HTH_Tnp_Tc3_2"/>
    <property type="match status" value="1"/>
</dbReference>
<evidence type="ECO:0000313" key="4">
    <source>
        <dbReference type="Proteomes" id="UP000694548"/>
    </source>
</evidence>
<accession>A0A8C6KFH0</accession>
<proteinExistence type="predicted"/>
<sequence>TKQGNQRQKCGATKTLLLMKTHSETGANSDSKRSGRPKATIASEDTFLRVNSLHDRWLTEQQLQAQLNSDRSKQVSVSTVKKRLQAVGLTGRDAARKPLLRCVRIRE</sequence>
<dbReference type="GO" id="GO:0006313">
    <property type="term" value="P:DNA transposition"/>
    <property type="evidence" value="ECO:0007669"/>
    <property type="project" value="InterPro"/>
</dbReference>
<dbReference type="AlphaFoldDB" id="A0A8C6KFH0"/>
<dbReference type="InterPro" id="IPR002492">
    <property type="entry name" value="Transposase_Tc1-like"/>
</dbReference>
<evidence type="ECO:0000256" key="1">
    <source>
        <dbReference type="SAM" id="MobiDB-lite"/>
    </source>
</evidence>
<protein>
    <recommendedName>
        <fullName evidence="2">Transposase Tc1-like domain-containing protein</fullName>
    </recommendedName>
</protein>
<name>A0A8C6KFH0_NOTFU</name>
<evidence type="ECO:0000313" key="3">
    <source>
        <dbReference type="Ensembl" id="ENSNFUP00015004860.1"/>
    </source>
</evidence>
<reference evidence="3" key="3">
    <citation type="submission" date="2025-09" db="UniProtKB">
        <authorList>
            <consortium name="Ensembl"/>
        </authorList>
    </citation>
    <scope>IDENTIFICATION</scope>
</reference>
<evidence type="ECO:0000259" key="2">
    <source>
        <dbReference type="Pfam" id="PF01498"/>
    </source>
</evidence>
<dbReference type="GO" id="GO:0015074">
    <property type="term" value="P:DNA integration"/>
    <property type="evidence" value="ECO:0007669"/>
    <property type="project" value="InterPro"/>
</dbReference>
<reference evidence="3" key="2">
    <citation type="submission" date="2025-08" db="UniProtKB">
        <authorList>
            <consortium name="Ensembl"/>
        </authorList>
    </citation>
    <scope>IDENTIFICATION</scope>
</reference>
<dbReference type="GO" id="GO:0003677">
    <property type="term" value="F:DNA binding"/>
    <property type="evidence" value="ECO:0007669"/>
    <property type="project" value="InterPro"/>
</dbReference>
<feature type="region of interest" description="Disordered" evidence="1">
    <location>
        <begin position="1"/>
        <end position="40"/>
    </location>
</feature>
<keyword evidence="4" id="KW-1185">Reference proteome</keyword>